<accession>A0A1I7YUV3</accession>
<evidence type="ECO:0000313" key="1">
    <source>
        <dbReference type="Proteomes" id="UP000095287"/>
    </source>
</evidence>
<dbReference type="Proteomes" id="UP000095287">
    <property type="component" value="Unplaced"/>
</dbReference>
<keyword evidence="1" id="KW-1185">Reference proteome</keyword>
<reference evidence="2" key="1">
    <citation type="submission" date="2016-11" db="UniProtKB">
        <authorList>
            <consortium name="WormBaseParasite"/>
        </authorList>
    </citation>
    <scope>IDENTIFICATION</scope>
</reference>
<protein>
    <submittedName>
        <fullName evidence="2">Uncharacterized protein</fullName>
    </submittedName>
</protein>
<dbReference type="WBParaSite" id="L893_g19748.t1">
    <property type="protein sequence ID" value="L893_g19748.t1"/>
    <property type="gene ID" value="L893_g19748"/>
</dbReference>
<evidence type="ECO:0000313" key="2">
    <source>
        <dbReference type="WBParaSite" id="L893_g19748.t1"/>
    </source>
</evidence>
<dbReference type="AlphaFoldDB" id="A0A1I7YUV3"/>
<proteinExistence type="predicted"/>
<organism evidence="1 2">
    <name type="scientific">Steinernema glaseri</name>
    <dbReference type="NCBI Taxonomy" id="37863"/>
    <lineage>
        <taxon>Eukaryota</taxon>
        <taxon>Metazoa</taxon>
        <taxon>Ecdysozoa</taxon>
        <taxon>Nematoda</taxon>
        <taxon>Chromadorea</taxon>
        <taxon>Rhabditida</taxon>
        <taxon>Tylenchina</taxon>
        <taxon>Panagrolaimomorpha</taxon>
        <taxon>Strongyloidoidea</taxon>
        <taxon>Steinernematidae</taxon>
        <taxon>Steinernema</taxon>
    </lineage>
</organism>
<name>A0A1I7YUV3_9BILA</name>
<sequence>MRVRSAVALHNFLRQTGERTKRAKGFFVELTPLGDVGNPIPRAEATVAPSSSPEAMRHFWFAPGDVTEKQPKKGEIASLVRDKHTDVGKRLLDEFMVWAVVGKRDRIKAKWCCVRVIGIVLMLILG</sequence>